<accession>A0ABD3GJF8</accession>
<sequence length="471" mass="52222">MDVRVARTSSVVPAKHIREHWMPLSNLDRVVMPTYVRVLLVYSLSSRESNCSYSQFLQTLKESLARVLVDFYPMAGRLGVQDDGMVNLHCNGAGAIFSEAVANQPLRNAELASNMSYLSGLHPADIGEGPLYVPSRETQIPALVIQVTHFTCENMVLAVNWHHTVADICSGCHLLKSWAELASGRKKPSLRPVHSRSLVQPRNELDVTSAERWARLARVSRAAVETVQDSPAVLKAFSLSYRNTLQLQQAVHGELGATSSSSIGAPDGSVLAQLWRLLAKARRAEEPDDRDNASRLFMFVEGRSFLDLPRGYFGNVVGCACARSTEEALRDGSLPSIARLIQNAVAEISCREFFQSLVDWVEAQRLSTARQEHGLSMEHYVAATLWTFAPFYDLNFGEGRPTFAITNPAPRRFFDGLVILPGHHQEADKTALIQVRASCLNRLKDDPEFQTLCSPVRFPVTDPQHSSRISA</sequence>
<dbReference type="InterPro" id="IPR050317">
    <property type="entry name" value="Plant_Fungal_Acyltransferase"/>
</dbReference>
<reference evidence="2 3" key="1">
    <citation type="submission" date="2024-09" db="EMBL/GenBank/DDBJ databases">
        <title>Chromosome-scale assembly of Riccia sorocarpa.</title>
        <authorList>
            <person name="Paukszto L."/>
        </authorList>
    </citation>
    <scope>NUCLEOTIDE SEQUENCE [LARGE SCALE GENOMIC DNA]</scope>
    <source>
        <strain evidence="2">LP-2024</strain>
        <tissue evidence="2">Aerial parts of the thallus</tissue>
    </source>
</reference>
<dbReference type="Gene3D" id="3.30.559.10">
    <property type="entry name" value="Chloramphenicol acetyltransferase-like domain"/>
    <property type="match status" value="2"/>
</dbReference>
<protein>
    <submittedName>
        <fullName evidence="2">Uncharacterized protein</fullName>
    </submittedName>
</protein>
<dbReference type="EMBL" id="JBJQOH010000007">
    <property type="protein sequence ID" value="KAL3679333.1"/>
    <property type="molecule type" value="Genomic_DNA"/>
</dbReference>
<name>A0ABD3GJF8_9MARC</name>
<dbReference type="PANTHER" id="PTHR31642:SF160">
    <property type="entry name" value="HXXXD-TYPE ACYL-TRANSFERASE FAMILY PROTEIN"/>
    <property type="match status" value="1"/>
</dbReference>
<gene>
    <name evidence="2" type="ORF">R1sor_022289</name>
</gene>
<evidence type="ECO:0000313" key="2">
    <source>
        <dbReference type="EMBL" id="KAL3679333.1"/>
    </source>
</evidence>
<evidence type="ECO:0000313" key="3">
    <source>
        <dbReference type="Proteomes" id="UP001633002"/>
    </source>
</evidence>
<comment type="similarity">
    <text evidence="1">Belongs to the plant acyltransferase family.</text>
</comment>
<keyword evidence="3" id="KW-1185">Reference proteome</keyword>
<dbReference type="Proteomes" id="UP001633002">
    <property type="component" value="Unassembled WGS sequence"/>
</dbReference>
<dbReference type="AlphaFoldDB" id="A0ABD3GJF8"/>
<dbReference type="Pfam" id="PF02458">
    <property type="entry name" value="Transferase"/>
    <property type="match status" value="1"/>
</dbReference>
<organism evidence="2 3">
    <name type="scientific">Riccia sorocarpa</name>
    <dbReference type="NCBI Taxonomy" id="122646"/>
    <lineage>
        <taxon>Eukaryota</taxon>
        <taxon>Viridiplantae</taxon>
        <taxon>Streptophyta</taxon>
        <taxon>Embryophyta</taxon>
        <taxon>Marchantiophyta</taxon>
        <taxon>Marchantiopsida</taxon>
        <taxon>Marchantiidae</taxon>
        <taxon>Marchantiales</taxon>
        <taxon>Ricciaceae</taxon>
        <taxon>Riccia</taxon>
    </lineage>
</organism>
<dbReference type="InterPro" id="IPR023213">
    <property type="entry name" value="CAT-like_dom_sf"/>
</dbReference>
<comment type="caution">
    <text evidence="2">The sequence shown here is derived from an EMBL/GenBank/DDBJ whole genome shotgun (WGS) entry which is preliminary data.</text>
</comment>
<dbReference type="PANTHER" id="PTHR31642">
    <property type="entry name" value="TRICHOTHECENE 3-O-ACETYLTRANSFERASE"/>
    <property type="match status" value="1"/>
</dbReference>
<evidence type="ECO:0000256" key="1">
    <source>
        <dbReference type="ARBA" id="ARBA00009861"/>
    </source>
</evidence>
<proteinExistence type="inferred from homology"/>